<dbReference type="EMBL" id="CH476627">
    <property type="protein sequence ID" value="EDO03419.1"/>
    <property type="molecule type" value="Genomic_DNA"/>
</dbReference>
<dbReference type="KEGG" id="ssl:SS1G_05900"/>
<evidence type="ECO:0000313" key="2">
    <source>
        <dbReference type="EMBL" id="EDO03419.1"/>
    </source>
</evidence>
<dbReference type="HOGENOM" id="CLU_250082_0_0_1"/>
<reference evidence="3" key="1">
    <citation type="journal article" date="2011" name="PLoS Genet.">
        <title>Genomic analysis of the necrotrophic fungal pathogens Sclerotinia sclerotiorum and Botrytis cinerea.</title>
        <authorList>
            <person name="Amselem J."/>
            <person name="Cuomo C.A."/>
            <person name="van Kan J.A."/>
            <person name="Viaud M."/>
            <person name="Benito E.P."/>
            <person name="Couloux A."/>
            <person name="Coutinho P.M."/>
            <person name="de Vries R.P."/>
            <person name="Dyer P.S."/>
            <person name="Fillinger S."/>
            <person name="Fournier E."/>
            <person name="Gout L."/>
            <person name="Hahn M."/>
            <person name="Kohn L."/>
            <person name="Lapalu N."/>
            <person name="Plummer K.M."/>
            <person name="Pradier J.M."/>
            <person name="Quevillon E."/>
            <person name="Sharon A."/>
            <person name="Simon A."/>
            <person name="ten Have A."/>
            <person name="Tudzynski B."/>
            <person name="Tudzynski P."/>
            <person name="Wincker P."/>
            <person name="Andrew M."/>
            <person name="Anthouard V."/>
            <person name="Beever R.E."/>
            <person name="Beffa R."/>
            <person name="Benoit I."/>
            <person name="Bouzid O."/>
            <person name="Brault B."/>
            <person name="Chen Z."/>
            <person name="Choquer M."/>
            <person name="Collemare J."/>
            <person name="Cotton P."/>
            <person name="Danchin E.G."/>
            <person name="Da Silva C."/>
            <person name="Gautier A."/>
            <person name="Giraud C."/>
            <person name="Giraud T."/>
            <person name="Gonzalez C."/>
            <person name="Grossetete S."/>
            <person name="Guldener U."/>
            <person name="Henrissat B."/>
            <person name="Howlett B.J."/>
            <person name="Kodira C."/>
            <person name="Kretschmer M."/>
            <person name="Lappartient A."/>
            <person name="Leroch M."/>
            <person name="Levis C."/>
            <person name="Mauceli E."/>
            <person name="Neuveglise C."/>
            <person name="Oeser B."/>
            <person name="Pearson M."/>
            <person name="Poulain J."/>
            <person name="Poussereau N."/>
            <person name="Quesneville H."/>
            <person name="Rascle C."/>
            <person name="Schumacher J."/>
            <person name="Segurens B."/>
            <person name="Sexton A."/>
            <person name="Silva E."/>
            <person name="Sirven C."/>
            <person name="Soanes D.M."/>
            <person name="Talbot N.J."/>
            <person name="Templeton M."/>
            <person name="Yandava C."/>
            <person name="Yarden O."/>
            <person name="Zeng Q."/>
            <person name="Rollins J.A."/>
            <person name="Lebrun M.H."/>
            <person name="Dickman M."/>
        </authorList>
    </citation>
    <scope>NUCLEOTIDE SEQUENCE [LARGE SCALE GENOMIC DNA]</scope>
    <source>
        <strain evidence="3">ATCC 18683 / 1980 / Ss-1</strain>
    </source>
</reference>
<proteinExistence type="predicted"/>
<feature type="compositionally biased region" description="Polar residues" evidence="1">
    <location>
        <begin position="670"/>
        <end position="679"/>
    </location>
</feature>
<feature type="compositionally biased region" description="Low complexity" evidence="1">
    <location>
        <begin position="730"/>
        <end position="739"/>
    </location>
</feature>
<feature type="compositionally biased region" description="Low complexity" evidence="1">
    <location>
        <begin position="680"/>
        <end position="696"/>
    </location>
</feature>
<feature type="compositionally biased region" description="Low complexity" evidence="1">
    <location>
        <begin position="357"/>
        <end position="372"/>
    </location>
</feature>
<dbReference type="Proteomes" id="UP000001312">
    <property type="component" value="Unassembled WGS sequence"/>
</dbReference>
<gene>
    <name evidence="2" type="ORF">SS1G_05900</name>
</gene>
<dbReference type="RefSeq" id="XP_001592978.1">
    <property type="nucleotide sequence ID" value="XM_001592928.1"/>
</dbReference>
<feature type="region of interest" description="Disordered" evidence="1">
    <location>
        <begin position="711"/>
        <end position="757"/>
    </location>
</feature>
<feature type="region of interest" description="Disordered" evidence="1">
    <location>
        <begin position="1"/>
        <end position="22"/>
    </location>
</feature>
<feature type="region of interest" description="Disordered" evidence="1">
    <location>
        <begin position="551"/>
        <end position="586"/>
    </location>
</feature>
<protein>
    <submittedName>
        <fullName evidence="2">Uncharacterized protein</fullName>
    </submittedName>
</protein>
<feature type="compositionally biased region" description="Polar residues" evidence="1">
    <location>
        <begin position="638"/>
        <end position="660"/>
    </location>
</feature>
<sequence length="1362" mass="147342">MASDGVPRRKRNKVNSFSASNIGNISSRGLGTASLTSPSQLVLGCSTRKLVRIPPINSSSNIEGRHSPKSPTPQSKLPSLEQSREIVNYSNRALGGISSLPPSANPPLFGATTTPRRVLSSIAMIVAGELPAATRRINPSVDDWNKFGANLLREASSLPPKSPTVAIAAQTISVSNPTKSNFDTSVNYSIKRGEKKVPFAQYPSAPAREALPTTNSEFPTNTDADKQQWKAAVKANHPTSSPFTLSIPDRVHRRNTSLENSGMLSNDSHVDMTLSNSANAYKHMLETVEKANAESQGSSILLGGSTTVTVGKNPFFGPSVTMDIDPDFDANFAEMMATLQNSIPGDSTYARNTGGHESTQSSSMSTEMGQGSRNLSHNGYHMGSESERSTRSMSNSTTEANLMNSGNQSGIMKSSRMNITTQNLSPVSQMDSGFQPSIQYLNQPTTQQIMNNSGNQAEEILSEDQNMADASLGVDLQKGTHRFQSSGQENITNMSGCRISRECYTSPTDPFRVSPRKTGSTKGVWSATDVNGLSAQGNSLASAVEASPIIQADSGTNMPGSSNQVPSANAGGYPNAPSFTSSNQRNISSVPGGYNMSFVPNMRSDTIATEVGLDIQALQMPSPRPAIRRDGTPVYGHTPSNSISKLGQLSSPSLNLTNPPTRLDVDSRRSATPNQLVINSTRAASPASTPARSTRSNSVVLAAPNISFEEVSPHPLHPASFHRDPPRSQPNTPLLTSPNPLHPPSFHQPTPRGVWPTSRVPIPPNPAVSGSIPGYFQPGQSFSSQGDVNLNMDMSMHSQNPAALQSGLQFQYNFNAGGQQNVQMQQKYHGQVQNMMTQTALQNQASECSNQENTMPAPTPPCLSAGPGWNNMLRQRLNLFENHQPLTTRSTGHLRRLQVANGISTSLQDYDLNSPMPFDGKPHAPLWEYLAMEPRVKKAIDVEGKPLAINLLTIGENFECDFCSGKPNAYGIGPYSHDFVEIWGPAGYDWCRECQKAGKHIIRAAVLEKMDKKENGRRKRPAKDPAGSGPSAKKSTRSSSSSSSMNGSRLSASASSTSYDRYTPMSEESNVFGDPQEIFSPIDNILINPFMHNLMCRGCDHRQIDMSKTKICENCKMKKLQIITHGCHDEFSHIVALNTDGQWQLGYSRGLQDPSQMNGSGDLSTGLNINGFTFDVGADLMDGSVTLNDINSIVAQCLKASGTNPGGISTAVMHPDMNWGANPSMNTDIDSIVDNTEFSWDQSSRKTTSSTTHPLQPLTSTPPNSIQTHNHSIHMNGKPHGPISKFCMVCPAQSIFLCDGCPLTLCESCRYRLRDLCKGWFNNLIYTNGVNHNRNDAFLLRSDDGGYHEYGKFWPVPPHVSL</sequence>
<feature type="compositionally biased region" description="Low complexity" evidence="1">
    <location>
        <begin position="1028"/>
        <end position="1058"/>
    </location>
</feature>
<feature type="compositionally biased region" description="Polar residues" evidence="1">
    <location>
        <begin position="391"/>
        <end position="409"/>
    </location>
</feature>
<accession>A7EKQ3</accession>
<dbReference type="GeneID" id="5489055"/>
<organism evidence="2 3">
    <name type="scientific">Sclerotinia sclerotiorum (strain ATCC 18683 / 1980 / Ss-1)</name>
    <name type="common">White mold</name>
    <name type="synonym">Whetzelinia sclerotiorum</name>
    <dbReference type="NCBI Taxonomy" id="665079"/>
    <lineage>
        <taxon>Eukaryota</taxon>
        <taxon>Fungi</taxon>
        <taxon>Dikarya</taxon>
        <taxon>Ascomycota</taxon>
        <taxon>Pezizomycotina</taxon>
        <taxon>Leotiomycetes</taxon>
        <taxon>Helotiales</taxon>
        <taxon>Sclerotiniaceae</taxon>
        <taxon>Sclerotinia</taxon>
    </lineage>
</organism>
<feature type="region of interest" description="Disordered" evidence="1">
    <location>
        <begin position="1009"/>
        <end position="1067"/>
    </location>
</feature>
<evidence type="ECO:0000256" key="1">
    <source>
        <dbReference type="SAM" id="MobiDB-lite"/>
    </source>
</evidence>
<dbReference type="InParanoid" id="A7EKQ3"/>
<feature type="compositionally biased region" description="Polar residues" evidence="1">
    <location>
        <begin position="553"/>
        <end position="567"/>
    </location>
</feature>
<keyword evidence="3" id="KW-1185">Reference proteome</keyword>
<dbReference type="OMA" id="IITHGCH"/>
<feature type="region of interest" description="Disordered" evidence="1">
    <location>
        <begin position="343"/>
        <end position="409"/>
    </location>
</feature>
<feature type="region of interest" description="Disordered" evidence="1">
    <location>
        <begin position="56"/>
        <end position="81"/>
    </location>
</feature>
<feature type="region of interest" description="Disordered" evidence="1">
    <location>
        <begin position="1240"/>
        <end position="1262"/>
    </location>
</feature>
<feature type="compositionally biased region" description="Polar residues" evidence="1">
    <location>
        <begin position="72"/>
        <end position="81"/>
    </location>
</feature>
<feature type="region of interest" description="Disordered" evidence="1">
    <location>
        <begin position="635"/>
        <end position="698"/>
    </location>
</feature>
<evidence type="ECO:0000313" key="3">
    <source>
        <dbReference type="Proteomes" id="UP000001312"/>
    </source>
</evidence>
<name>A7EKQ3_SCLS1</name>
<feature type="compositionally biased region" description="Polar residues" evidence="1">
    <location>
        <begin position="577"/>
        <end position="586"/>
    </location>
</feature>